<dbReference type="EMBL" id="BAAALD010000079">
    <property type="protein sequence ID" value="GAA1110477.1"/>
    <property type="molecule type" value="Genomic_DNA"/>
</dbReference>
<keyword evidence="1" id="KW-0732">Signal</keyword>
<evidence type="ECO:0000313" key="3">
    <source>
        <dbReference type="Proteomes" id="UP001499987"/>
    </source>
</evidence>
<accession>A0ABP4ELH1</accession>
<organism evidence="2 3">
    <name type="scientific">Kitasatospora arboriphila</name>
    <dbReference type="NCBI Taxonomy" id="258052"/>
    <lineage>
        <taxon>Bacteria</taxon>
        <taxon>Bacillati</taxon>
        <taxon>Actinomycetota</taxon>
        <taxon>Actinomycetes</taxon>
        <taxon>Kitasatosporales</taxon>
        <taxon>Streptomycetaceae</taxon>
        <taxon>Kitasatospora</taxon>
    </lineage>
</organism>
<dbReference type="Pfam" id="PF13624">
    <property type="entry name" value="SurA_N_3"/>
    <property type="match status" value="1"/>
</dbReference>
<protein>
    <submittedName>
        <fullName evidence="2">SurA N-terminal domain-containing protein</fullName>
    </submittedName>
</protein>
<keyword evidence="3" id="KW-1185">Reference proteome</keyword>
<gene>
    <name evidence="2" type="ORF">GCM10009663_59950</name>
</gene>
<name>A0ABP4ELH1_9ACTN</name>
<feature type="chain" id="PRO_5045203948" evidence="1">
    <location>
        <begin position="33"/>
        <end position="214"/>
    </location>
</feature>
<evidence type="ECO:0000256" key="1">
    <source>
        <dbReference type="SAM" id="SignalP"/>
    </source>
</evidence>
<sequence>MIRTRSVPRPARTAAGILLAAAVLTACGGSPAHQGAAAVVGDERIPIAAVQAKVTELRDAAAAASPGGSGTGTEQAGLVRRTVAELVLDRVIARALADRGLTVSEGEIAQARQADAQLLGGDAALQRQLLLRQGVAPADVPGFYRQQIGIKKIASAAGQDARTEPGDAVVRKALADAGRELRVEVNPRYGRWDPQQIALVDSTTDWLPQRAPSA</sequence>
<dbReference type="RefSeq" id="WP_344626826.1">
    <property type="nucleotide sequence ID" value="NZ_BAAALD010000079.1"/>
</dbReference>
<feature type="signal peptide" evidence="1">
    <location>
        <begin position="1"/>
        <end position="32"/>
    </location>
</feature>
<dbReference type="InterPro" id="IPR027304">
    <property type="entry name" value="Trigger_fact/SurA_dom_sf"/>
</dbReference>
<proteinExistence type="predicted"/>
<comment type="caution">
    <text evidence="2">The sequence shown here is derived from an EMBL/GenBank/DDBJ whole genome shotgun (WGS) entry which is preliminary data.</text>
</comment>
<dbReference type="SUPFAM" id="SSF109998">
    <property type="entry name" value="Triger factor/SurA peptide-binding domain-like"/>
    <property type="match status" value="1"/>
</dbReference>
<reference evidence="3" key="1">
    <citation type="journal article" date="2019" name="Int. J. Syst. Evol. Microbiol.">
        <title>The Global Catalogue of Microorganisms (GCM) 10K type strain sequencing project: providing services to taxonomists for standard genome sequencing and annotation.</title>
        <authorList>
            <consortium name="The Broad Institute Genomics Platform"/>
            <consortium name="The Broad Institute Genome Sequencing Center for Infectious Disease"/>
            <person name="Wu L."/>
            <person name="Ma J."/>
        </authorList>
    </citation>
    <scope>NUCLEOTIDE SEQUENCE [LARGE SCALE GENOMIC DNA]</scope>
    <source>
        <strain evidence="3">JCM 13002</strain>
    </source>
</reference>
<dbReference type="PROSITE" id="PS51257">
    <property type="entry name" value="PROKAR_LIPOPROTEIN"/>
    <property type="match status" value="1"/>
</dbReference>
<dbReference type="Proteomes" id="UP001499987">
    <property type="component" value="Unassembled WGS sequence"/>
</dbReference>
<evidence type="ECO:0000313" key="2">
    <source>
        <dbReference type="EMBL" id="GAA1110477.1"/>
    </source>
</evidence>